<dbReference type="InterPro" id="IPR050832">
    <property type="entry name" value="Bact_Acetyltransf"/>
</dbReference>
<dbReference type="OrthoDB" id="9799092at2"/>
<evidence type="ECO:0000259" key="3">
    <source>
        <dbReference type="PROSITE" id="PS51186"/>
    </source>
</evidence>
<gene>
    <name evidence="4" type="ORF">H074_24745</name>
</gene>
<dbReference type="Pfam" id="PF00583">
    <property type="entry name" value="Acetyltransf_1"/>
    <property type="match status" value="2"/>
</dbReference>
<evidence type="ECO:0000313" key="4">
    <source>
        <dbReference type="EMBL" id="EME55599.1"/>
    </source>
</evidence>
<evidence type="ECO:0000313" key="5">
    <source>
        <dbReference type="Proteomes" id="UP000054226"/>
    </source>
</evidence>
<organism evidence="4 5">
    <name type="scientific">Amycolatopsis decaplanina DSM 44594</name>
    <dbReference type="NCBI Taxonomy" id="1284240"/>
    <lineage>
        <taxon>Bacteria</taxon>
        <taxon>Bacillati</taxon>
        <taxon>Actinomycetota</taxon>
        <taxon>Actinomycetes</taxon>
        <taxon>Pseudonocardiales</taxon>
        <taxon>Pseudonocardiaceae</taxon>
        <taxon>Amycolatopsis</taxon>
    </lineage>
</organism>
<dbReference type="CDD" id="cd04301">
    <property type="entry name" value="NAT_SF"/>
    <property type="match status" value="2"/>
</dbReference>
<name>M2Z4R7_9PSEU</name>
<dbReference type="Gene3D" id="3.40.630.30">
    <property type="match status" value="1"/>
</dbReference>
<dbReference type="SUPFAM" id="SSF55729">
    <property type="entry name" value="Acyl-CoA N-acyltransferases (Nat)"/>
    <property type="match status" value="2"/>
</dbReference>
<dbReference type="InterPro" id="IPR016181">
    <property type="entry name" value="Acyl_CoA_acyltransferase"/>
</dbReference>
<dbReference type="InterPro" id="IPR000182">
    <property type="entry name" value="GNAT_dom"/>
</dbReference>
<dbReference type="PATRIC" id="fig|1284240.4.peg.5026"/>
<feature type="domain" description="N-acetyltransferase" evidence="3">
    <location>
        <begin position="168"/>
        <end position="319"/>
    </location>
</feature>
<dbReference type="RefSeq" id="WP_007032782.1">
    <property type="nucleotide sequence ID" value="NZ_AOHO01000067.1"/>
</dbReference>
<proteinExistence type="predicted"/>
<evidence type="ECO:0000256" key="2">
    <source>
        <dbReference type="ARBA" id="ARBA00023315"/>
    </source>
</evidence>
<feature type="domain" description="N-acetyltransferase" evidence="3">
    <location>
        <begin position="4"/>
        <end position="171"/>
    </location>
</feature>
<comment type="caution">
    <text evidence="4">The sequence shown here is derived from an EMBL/GenBank/DDBJ whole genome shotgun (WGS) entry which is preliminary data.</text>
</comment>
<dbReference type="PANTHER" id="PTHR43877">
    <property type="entry name" value="AMINOALKYLPHOSPHONATE N-ACETYLTRANSFERASE-RELATED-RELATED"/>
    <property type="match status" value="1"/>
</dbReference>
<dbReference type="Proteomes" id="UP000054226">
    <property type="component" value="Unassembled WGS sequence"/>
</dbReference>
<sequence length="319" mass="35374">MHDLTWRPLTPQDAKASADLLNAMETVDEIGENYTAEDTLQELTDPYADLERASLAAFDGDVMAGYMKIRFKPAAEEVHRVFLDGGVHPGYRRRGIGTALVDAGVAAAKVVHALHHPDSKLVVDVNRPERIAGLAELVRSRGFTPVRYFQRMEHSLGASAGSAIPDGFRVEPWSERNDEDFRTVRNEAYRDYWGAVPMPADLWRNKITNQTFRSEVSFLLRDEATGSPVGMLVTMSWEADTEATGVRDAHFMLVGTLREYRRRGVAGALMGHALRAAADQGYDRASLNVDSADPSGAFGVFEKAGFAPKMRYVRWALEV</sequence>
<keyword evidence="2" id="KW-0012">Acyltransferase</keyword>
<protein>
    <recommendedName>
        <fullName evidence="3">N-acetyltransferase domain-containing protein</fullName>
    </recommendedName>
</protein>
<dbReference type="PROSITE" id="PS51186">
    <property type="entry name" value="GNAT"/>
    <property type="match status" value="2"/>
</dbReference>
<evidence type="ECO:0000256" key="1">
    <source>
        <dbReference type="ARBA" id="ARBA00022679"/>
    </source>
</evidence>
<dbReference type="GO" id="GO:0016747">
    <property type="term" value="F:acyltransferase activity, transferring groups other than amino-acyl groups"/>
    <property type="evidence" value="ECO:0007669"/>
    <property type="project" value="InterPro"/>
</dbReference>
<keyword evidence="1" id="KW-0808">Transferase</keyword>
<reference evidence="4 5" key="1">
    <citation type="journal article" date="2013" name="Genome Announc.">
        <title>Draft Genome Sequence of Amycolatopsis decaplanina Strain DSM 44594T.</title>
        <authorList>
            <person name="Kaur N."/>
            <person name="Kumar S."/>
            <person name="Bala M."/>
            <person name="Raghava G.P."/>
            <person name="Mayilraj S."/>
        </authorList>
    </citation>
    <scope>NUCLEOTIDE SEQUENCE [LARGE SCALE GENOMIC DNA]</scope>
    <source>
        <strain evidence="4 5">DSM 44594</strain>
    </source>
</reference>
<dbReference type="EMBL" id="AOHO01000067">
    <property type="protein sequence ID" value="EME55599.1"/>
    <property type="molecule type" value="Genomic_DNA"/>
</dbReference>
<keyword evidence="5" id="KW-1185">Reference proteome</keyword>
<dbReference type="AlphaFoldDB" id="M2Z4R7"/>
<accession>M2Z4R7</accession>